<dbReference type="EMBL" id="BONZ01000090">
    <property type="protein sequence ID" value="GIH20194.1"/>
    <property type="molecule type" value="Genomic_DNA"/>
</dbReference>
<dbReference type="GO" id="GO:0005886">
    <property type="term" value="C:plasma membrane"/>
    <property type="evidence" value="ECO:0007669"/>
    <property type="project" value="UniProtKB-SubCell"/>
</dbReference>
<evidence type="ECO:0008006" key="10">
    <source>
        <dbReference type="Google" id="ProtNLM"/>
    </source>
</evidence>
<evidence type="ECO:0000256" key="7">
    <source>
        <dbReference type="SAM" id="Phobius"/>
    </source>
</evidence>
<name>A0A8J3QZK0_9ACTN</name>
<evidence type="ECO:0000256" key="2">
    <source>
        <dbReference type="ARBA" id="ARBA00006386"/>
    </source>
</evidence>
<dbReference type="InterPro" id="IPR052923">
    <property type="entry name" value="UPF0718"/>
</dbReference>
<keyword evidence="4 7" id="KW-0812">Transmembrane</keyword>
<evidence type="ECO:0000256" key="5">
    <source>
        <dbReference type="ARBA" id="ARBA00022989"/>
    </source>
</evidence>
<accession>A0A8J3QZK0</accession>
<dbReference type="Proteomes" id="UP000642748">
    <property type="component" value="Unassembled WGS sequence"/>
</dbReference>
<evidence type="ECO:0000313" key="9">
    <source>
        <dbReference type="Proteomes" id="UP000642748"/>
    </source>
</evidence>
<keyword evidence="6 7" id="KW-0472">Membrane</keyword>
<feature type="transmembrane region" description="Helical" evidence="7">
    <location>
        <begin position="12"/>
        <end position="40"/>
    </location>
</feature>
<dbReference type="InterPro" id="IPR005524">
    <property type="entry name" value="DUF318"/>
</dbReference>
<keyword evidence="3" id="KW-1003">Cell membrane</keyword>
<protein>
    <recommendedName>
        <fullName evidence="10">Permease</fullName>
    </recommendedName>
</protein>
<evidence type="ECO:0000313" key="8">
    <source>
        <dbReference type="EMBL" id="GIH20194.1"/>
    </source>
</evidence>
<evidence type="ECO:0000256" key="6">
    <source>
        <dbReference type="ARBA" id="ARBA00023136"/>
    </source>
</evidence>
<evidence type="ECO:0000256" key="1">
    <source>
        <dbReference type="ARBA" id="ARBA00004651"/>
    </source>
</evidence>
<dbReference type="PANTHER" id="PTHR34184:SF4">
    <property type="entry name" value="UPF0718 PROTEIN YCGR"/>
    <property type="match status" value="1"/>
</dbReference>
<organism evidence="8 9">
    <name type="scientific">Rugosimonospora africana</name>
    <dbReference type="NCBI Taxonomy" id="556532"/>
    <lineage>
        <taxon>Bacteria</taxon>
        <taxon>Bacillati</taxon>
        <taxon>Actinomycetota</taxon>
        <taxon>Actinomycetes</taxon>
        <taxon>Micromonosporales</taxon>
        <taxon>Micromonosporaceae</taxon>
        <taxon>Rugosimonospora</taxon>
    </lineage>
</organism>
<dbReference type="PANTHER" id="PTHR34184">
    <property type="entry name" value="UPF0718 PROTEIN YCGR"/>
    <property type="match status" value="1"/>
</dbReference>
<gene>
    <name evidence="8" type="ORF">Raf01_83660</name>
</gene>
<comment type="subcellular location">
    <subcellularLocation>
        <location evidence="1">Cell membrane</location>
        <topology evidence="1">Multi-pass membrane protein</topology>
    </subcellularLocation>
</comment>
<evidence type="ECO:0000256" key="4">
    <source>
        <dbReference type="ARBA" id="ARBA00022692"/>
    </source>
</evidence>
<comment type="similarity">
    <text evidence="2">Belongs to the UPF0718 family.</text>
</comment>
<feature type="transmembrane region" description="Helical" evidence="7">
    <location>
        <begin position="60"/>
        <end position="83"/>
    </location>
</feature>
<dbReference type="AlphaFoldDB" id="A0A8J3QZK0"/>
<reference evidence="8" key="1">
    <citation type="submission" date="2021-01" db="EMBL/GenBank/DDBJ databases">
        <title>Whole genome shotgun sequence of Rugosimonospora africana NBRC 104875.</title>
        <authorList>
            <person name="Komaki H."/>
            <person name="Tamura T."/>
        </authorList>
    </citation>
    <scope>NUCLEOTIDE SEQUENCE</scope>
    <source>
        <strain evidence="8">NBRC 104875</strain>
    </source>
</reference>
<comment type="caution">
    <text evidence="8">The sequence shown here is derived from an EMBL/GenBank/DDBJ whole genome shotgun (WGS) entry which is preliminary data.</text>
</comment>
<sequence length="86" mass="8694">MGATASQRAQTWLTIFVSIVIQASPFVVLGTVVSATIAAVVPPSFFARVLPRRPGLAVPVAGAAGVLMPGCECGSVVVSGALMRRG</sequence>
<dbReference type="Pfam" id="PF03773">
    <property type="entry name" value="ArsP_1"/>
    <property type="match status" value="1"/>
</dbReference>
<evidence type="ECO:0000256" key="3">
    <source>
        <dbReference type="ARBA" id="ARBA00022475"/>
    </source>
</evidence>
<proteinExistence type="inferred from homology"/>
<keyword evidence="5 7" id="KW-1133">Transmembrane helix</keyword>
<keyword evidence="9" id="KW-1185">Reference proteome</keyword>